<organism evidence="1 2">
    <name type="scientific">Neomicrococcus aestuarii</name>
    <dbReference type="NCBI Taxonomy" id="556325"/>
    <lineage>
        <taxon>Bacteria</taxon>
        <taxon>Bacillati</taxon>
        <taxon>Actinomycetota</taxon>
        <taxon>Actinomycetes</taxon>
        <taxon>Micrococcales</taxon>
        <taxon>Micrococcaceae</taxon>
        <taxon>Neomicrococcus</taxon>
    </lineage>
</organism>
<dbReference type="Proteomes" id="UP000580797">
    <property type="component" value="Unassembled WGS sequence"/>
</dbReference>
<evidence type="ECO:0000313" key="2">
    <source>
        <dbReference type="Proteomes" id="UP000580797"/>
    </source>
</evidence>
<evidence type="ECO:0000313" key="1">
    <source>
        <dbReference type="EMBL" id="MBB5513709.1"/>
    </source>
</evidence>
<dbReference type="AlphaFoldDB" id="A0A7W8X2B1"/>
<sequence length="29" mass="3324">MDVYSSRPFFFFVSKVASGQKKSGEPRKL</sequence>
<reference evidence="1 2" key="1">
    <citation type="submission" date="2020-08" db="EMBL/GenBank/DDBJ databases">
        <title>Sequencing the genomes of 1000 actinobacteria strains.</title>
        <authorList>
            <person name="Klenk H.-P."/>
        </authorList>
    </citation>
    <scope>NUCLEOTIDE SEQUENCE [LARGE SCALE GENOMIC DNA]</scope>
    <source>
        <strain evidence="1 2">DSM 105783</strain>
    </source>
</reference>
<proteinExistence type="predicted"/>
<protein>
    <submittedName>
        <fullName evidence="1">Uncharacterized protein</fullName>
    </submittedName>
</protein>
<comment type="caution">
    <text evidence="1">The sequence shown here is derived from an EMBL/GenBank/DDBJ whole genome shotgun (WGS) entry which is preliminary data.</text>
</comment>
<name>A0A7W8X2B1_9MICC</name>
<gene>
    <name evidence="1" type="ORF">HD598_002396</name>
</gene>
<accession>A0A7W8X2B1</accession>
<dbReference type="EMBL" id="JACHDR010000001">
    <property type="protein sequence ID" value="MBB5513709.1"/>
    <property type="molecule type" value="Genomic_DNA"/>
</dbReference>